<organism evidence="2 3">
    <name type="scientific">Exidia glandulosa HHB12029</name>
    <dbReference type="NCBI Taxonomy" id="1314781"/>
    <lineage>
        <taxon>Eukaryota</taxon>
        <taxon>Fungi</taxon>
        <taxon>Dikarya</taxon>
        <taxon>Basidiomycota</taxon>
        <taxon>Agaricomycotina</taxon>
        <taxon>Agaricomycetes</taxon>
        <taxon>Auriculariales</taxon>
        <taxon>Exidiaceae</taxon>
        <taxon>Exidia</taxon>
    </lineage>
</organism>
<dbReference type="InterPro" id="IPR001810">
    <property type="entry name" value="F-box_dom"/>
</dbReference>
<dbReference type="Proteomes" id="UP000077266">
    <property type="component" value="Unassembled WGS sequence"/>
</dbReference>
<name>A0A165LUJ8_EXIGL</name>
<dbReference type="Pfam" id="PF12937">
    <property type="entry name" value="F-box-like"/>
    <property type="match status" value="1"/>
</dbReference>
<gene>
    <name evidence="2" type="ORF">EXIGLDRAFT_832270</name>
</gene>
<feature type="domain" description="F-box" evidence="1">
    <location>
        <begin position="73"/>
        <end position="120"/>
    </location>
</feature>
<protein>
    <recommendedName>
        <fullName evidence="1">F-box domain-containing protein</fullName>
    </recommendedName>
</protein>
<dbReference type="PROSITE" id="PS50181">
    <property type="entry name" value="FBOX"/>
    <property type="match status" value="1"/>
</dbReference>
<accession>A0A165LUJ8</accession>
<dbReference type="InParanoid" id="A0A165LUJ8"/>
<reference evidence="2 3" key="1">
    <citation type="journal article" date="2016" name="Mol. Biol. Evol.">
        <title>Comparative Genomics of Early-Diverging Mushroom-Forming Fungi Provides Insights into the Origins of Lignocellulose Decay Capabilities.</title>
        <authorList>
            <person name="Nagy L.G."/>
            <person name="Riley R."/>
            <person name="Tritt A."/>
            <person name="Adam C."/>
            <person name="Daum C."/>
            <person name="Floudas D."/>
            <person name="Sun H."/>
            <person name="Yadav J.S."/>
            <person name="Pangilinan J."/>
            <person name="Larsson K.H."/>
            <person name="Matsuura K."/>
            <person name="Barry K."/>
            <person name="Labutti K."/>
            <person name="Kuo R."/>
            <person name="Ohm R.A."/>
            <person name="Bhattacharya S.S."/>
            <person name="Shirouzu T."/>
            <person name="Yoshinaga Y."/>
            <person name="Martin F.M."/>
            <person name="Grigoriev I.V."/>
            <person name="Hibbett D.S."/>
        </authorList>
    </citation>
    <scope>NUCLEOTIDE SEQUENCE [LARGE SCALE GENOMIC DNA]</scope>
    <source>
        <strain evidence="2 3">HHB12029</strain>
    </source>
</reference>
<evidence type="ECO:0000259" key="1">
    <source>
        <dbReference type="PROSITE" id="PS50181"/>
    </source>
</evidence>
<evidence type="ECO:0000313" key="3">
    <source>
        <dbReference type="Proteomes" id="UP000077266"/>
    </source>
</evidence>
<dbReference type="SUPFAM" id="SSF81383">
    <property type="entry name" value="F-box domain"/>
    <property type="match status" value="1"/>
</dbReference>
<dbReference type="SUPFAM" id="SSF52047">
    <property type="entry name" value="RNI-like"/>
    <property type="match status" value="1"/>
</dbReference>
<dbReference type="EMBL" id="KV425920">
    <property type="protein sequence ID" value="KZV98343.1"/>
    <property type="molecule type" value="Genomic_DNA"/>
</dbReference>
<dbReference type="AlphaFoldDB" id="A0A165LUJ8"/>
<dbReference type="InterPro" id="IPR036047">
    <property type="entry name" value="F-box-like_dom_sf"/>
</dbReference>
<evidence type="ECO:0000313" key="2">
    <source>
        <dbReference type="EMBL" id="KZV98343.1"/>
    </source>
</evidence>
<dbReference type="Gene3D" id="3.80.10.10">
    <property type="entry name" value="Ribonuclease Inhibitor"/>
    <property type="match status" value="1"/>
</dbReference>
<dbReference type="OrthoDB" id="2884925at2759"/>
<keyword evidence="3" id="KW-1185">Reference proteome</keyword>
<sequence length="545" mass="60342">MESDSPAQSVRAIIDRALAGVWAASAVDAATLEQNIDAANHRKIQEPIVRAFDEFFAVLNASYVENCRRLNRLAPINHLPDDVLTAIFAQGTLADHLVVSWVCSRWRSVAVHDARLWTELSLSPKQSMGLLEHLLSLSRSMPISLRLPASNPHIISALPGIVARDIDRMEELVVHGRDDAMSTMIHVFFPAAPRLRILRLEGVLDHCRLLLSLQPRAAFPALREIHLVRTSIAPETWASFPELVDVTWAPFPTGSLVDDIYNVLTSCPKVKRLRIYGLNTAHMITETPETTKAQMQVALRNVRVISLMGGDEEPIAVDLMPYLRFARHVVVYCSEALSEYGEAVLDQIEGPAEALYMRDSTRASTGEVIDDVLDGVLRDVCLDSAGPSPSRRELLRVKVAHLLLRPLRTATLRSLSLPVGCWTAQRGGGTNIFLALETLVLLGVPLVRPTSSRKMPACPSLRKLTLEMVSGERAANTTLDTLVSKLIGICAWPIQRIVVVNGKFAPNQLAKRAHDVQVVSLMPEDERGPFSEDEVLQDRLPEDWQ</sequence>
<dbReference type="InterPro" id="IPR032675">
    <property type="entry name" value="LRR_dom_sf"/>
</dbReference>
<proteinExistence type="predicted"/>